<evidence type="ECO:0000256" key="2">
    <source>
        <dbReference type="SAM" id="SignalP"/>
    </source>
</evidence>
<keyword evidence="1 2" id="KW-0732">Signal</keyword>
<comment type="caution">
    <text evidence="5">The sequence shown here is derived from an EMBL/GenBank/DDBJ whole genome shotgun (WGS) entry which is preliminary data.</text>
</comment>
<dbReference type="Gene3D" id="2.50.20.10">
    <property type="entry name" value="Lipoprotein localisation LolA/LolB/LppX"/>
    <property type="match status" value="1"/>
</dbReference>
<dbReference type="RefSeq" id="WP_143388631.1">
    <property type="nucleotide sequence ID" value="NZ_VJZL01000033.1"/>
</dbReference>
<dbReference type="Pfam" id="PF17131">
    <property type="entry name" value="LolA_like"/>
    <property type="match status" value="1"/>
</dbReference>
<feature type="chain" id="PRO_5021870259" evidence="2">
    <location>
        <begin position="21"/>
        <end position="248"/>
    </location>
</feature>
<evidence type="ECO:0000313" key="6">
    <source>
        <dbReference type="Proteomes" id="UP000318528"/>
    </source>
</evidence>
<evidence type="ECO:0000259" key="3">
    <source>
        <dbReference type="Pfam" id="PF17131"/>
    </source>
</evidence>
<dbReference type="Proteomes" id="UP000318669">
    <property type="component" value="Unassembled WGS sequence"/>
</dbReference>
<dbReference type="SUPFAM" id="SSF89392">
    <property type="entry name" value="Prokaryotic lipoproteins and lipoprotein localization factors"/>
    <property type="match status" value="1"/>
</dbReference>
<evidence type="ECO:0000313" key="5">
    <source>
        <dbReference type="EMBL" id="TRX06456.1"/>
    </source>
</evidence>
<reference evidence="6 7" key="1">
    <citation type="submission" date="2019-07" db="EMBL/GenBank/DDBJ databases">
        <title>Novel species of Flavobacterium.</title>
        <authorList>
            <person name="Liu Q."/>
            <person name="Xin Y.-H."/>
        </authorList>
    </citation>
    <scope>NUCLEOTIDE SEQUENCE [LARGE SCALE GENOMIC DNA]</scope>
    <source>
        <strain evidence="4 6">GSP39</strain>
        <strain evidence="5 7">GSR22</strain>
    </source>
</reference>
<dbReference type="InterPro" id="IPR029046">
    <property type="entry name" value="LolA/LolB/LppX"/>
</dbReference>
<accession>A0A553BDX9</accession>
<dbReference type="OrthoDB" id="9803781at2"/>
<dbReference type="PANTHER" id="PTHR37507">
    <property type="entry name" value="SPORULATION PROTEIN YDCC"/>
    <property type="match status" value="1"/>
</dbReference>
<keyword evidence="5" id="KW-0449">Lipoprotein</keyword>
<dbReference type="InterPro" id="IPR033399">
    <property type="entry name" value="TP_0789-like"/>
</dbReference>
<evidence type="ECO:0000313" key="4">
    <source>
        <dbReference type="EMBL" id="TRX03493.1"/>
    </source>
</evidence>
<organism evidence="5 7">
    <name type="scientific">Flavobacterium gawalongense</name>
    <dbReference type="NCBI Taxonomy" id="2594432"/>
    <lineage>
        <taxon>Bacteria</taxon>
        <taxon>Pseudomonadati</taxon>
        <taxon>Bacteroidota</taxon>
        <taxon>Flavobacteriia</taxon>
        <taxon>Flavobacteriales</taxon>
        <taxon>Flavobacteriaceae</taxon>
        <taxon>Flavobacterium</taxon>
    </lineage>
</organism>
<evidence type="ECO:0000256" key="1">
    <source>
        <dbReference type="ARBA" id="ARBA00022729"/>
    </source>
</evidence>
<dbReference type="InterPro" id="IPR052944">
    <property type="entry name" value="Sporulation_related"/>
</dbReference>
<dbReference type="Proteomes" id="UP000318528">
    <property type="component" value="Unassembled WGS sequence"/>
</dbReference>
<feature type="domain" description="Uncharacterized protein TP-0789" evidence="3">
    <location>
        <begin position="64"/>
        <end position="245"/>
    </location>
</feature>
<dbReference type="EMBL" id="VJZL01000033">
    <property type="protein sequence ID" value="TRX06456.1"/>
    <property type="molecule type" value="Genomic_DNA"/>
</dbReference>
<dbReference type="PANTHER" id="PTHR37507:SF2">
    <property type="entry name" value="SPORULATION PROTEIN YDCC"/>
    <property type="match status" value="1"/>
</dbReference>
<gene>
    <name evidence="5" type="ORF">FNW11_14350</name>
    <name evidence="4" type="ORF">FNW12_15260</name>
</gene>
<dbReference type="AlphaFoldDB" id="A0A553BDX9"/>
<feature type="signal peptide" evidence="2">
    <location>
        <begin position="1"/>
        <end position="20"/>
    </location>
</feature>
<dbReference type="EMBL" id="VJZN01000034">
    <property type="protein sequence ID" value="TRX03493.1"/>
    <property type="molecule type" value="Genomic_DNA"/>
</dbReference>
<protein>
    <submittedName>
        <fullName evidence="5">Outer membrane lipoprotein-sorting protein</fullName>
    </submittedName>
</protein>
<evidence type="ECO:0000313" key="7">
    <source>
        <dbReference type="Proteomes" id="UP000318669"/>
    </source>
</evidence>
<proteinExistence type="predicted"/>
<sequence>MKKIFFLLFFHLSIIPFAFSQEARDIVKKADEKAKGKTSVASITIQTIRPSWSREMSVKAWTKGNDLSLILVLAPAKEKGVVFLKRKKEVWNWIPSIERNIKMPPSMMSQSWMGTDFTNDDLVKEASILEDYNHSFLKEVVIDGRSCYKIQLLPKPKSAVVWGKVIMDIDKKDFMMLHVEYFDEDGALINTMHCTDIKLLGGRLLPARMEMVPANKKGNKTVLLYNSLIFDTPLDDSFFTTQNITKVK</sequence>
<keyword evidence="6" id="KW-1185">Reference proteome</keyword>
<dbReference type="CDD" id="cd16329">
    <property type="entry name" value="LolA_like"/>
    <property type="match status" value="1"/>
</dbReference>
<name>A0A553BDX9_9FLAO</name>